<gene>
    <name evidence="2" type="ORF">JIN85_03520</name>
</gene>
<dbReference type="Pfam" id="PF14717">
    <property type="entry name" value="DUF4465"/>
    <property type="match status" value="1"/>
</dbReference>
<reference evidence="2" key="1">
    <citation type="submission" date="2021-01" db="EMBL/GenBank/DDBJ databases">
        <title>Modified the classification status of verrucomicrobia.</title>
        <authorList>
            <person name="Feng X."/>
        </authorList>
    </citation>
    <scope>NUCLEOTIDE SEQUENCE</scope>
    <source>
        <strain evidence="2">KCTC 22041</strain>
    </source>
</reference>
<evidence type="ECO:0000313" key="2">
    <source>
        <dbReference type="EMBL" id="MBK1881469.1"/>
    </source>
</evidence>
<proteinExistence type="predicted"/>
<evidence type="ECO:0000313" key="3">
    <source>
        <dbReference type="Proteomes" id="UP000603141"/>
    </source>
</evidence>
<protein>
    <submittedName>
        <fullName evidence="2">DUF4465 domain-containing protein</fullName>
    </submittedName>
</protein>
<comment type="caution">
    <text evidence="2">The sequence shown here is derived from an EMBL/GenBank/DDBJ whole genome shotgun (WGS) entry which is preliminary data.</text>
</comment>
<dbReference type="Proteomes" id="UP000603141">
    <property type="component" value="Unassembled WGS sequence"/>
</dbReference>
<dbReference type="Gene3D" id="2.60.120.1350">
    <property type="entry name" value="Protein of unknown function DUF4465"/>
    <property type="match status" value="1"/>
</dbReference>
<accession>A0A934S8T0</accession>
<sequence length="261" mass="27877">MISKAMWGYAAVVVWGICTSQSKAAVVTFEGLLASPETAYVGEDGMGGFSSEGAGFSNSYTAEWGTWDGFAYSNQTDTTTADYTNDTSAYAGGGADGSSSYGVGYVGYSTLPTVTYASAIDMTGQSVWVTNTTYAYLSMANGDLFAKQFGGASGDDADYFLLTITGYLEGVAVSSVEFYLADYRFDDNSLDYIIDDWTEVDLSELGTVDELQFSLTSSDVGEFGMNTPAYFAIDNLATVPEPSAFLISLSSLGLILRRRRH</sequence>
<feature type="chain" id="PRO_5037404469" evidence="1">
    <location>
        <begin position="25"/>
        <end position="261"/>
    </location>
</feature>
<dbReference type="EMBL" id="JAENIJ010000004">
    <property type="protein sequence ID" value="MBK1881469.1"/>
    <property type="molecule type" value="Genomic_DNA"/>
</dbReference>
<feature type="signal peptide" evidence="1">
    <location>
        <begin position="1"/>
        <end position="24"/>
    </location>
</feature>
<keyword evidence="3" id="KW-1185">Reference proteome</keyword>
<organism evidence="2 3">
    <name type="scientific">Luteolibacter pohnpeiensis</name>
    <dbReference type="NCBI Taxonomy" id="454153"/>
    <lineage>
        <taxon>Bacteria</taxon>
        <taxon>Pseudomonadati</taxon>
        <taxon>Verrucomicrobiota</taxon>
        <taxon>Verrucomicrobiia</taxon>
        <taxon>Verrucomicrobiales</taxon>
        <taxon>Verrucomicrobiaceae</taxon>
        <taxon>Luteolibacter</taxon>
    </lineage>
</organism>
<keyword evidence="1" id="KW-0732">Signal</keyword>
<name>A0A934S8T0_9BACT</name>
<dbReference type="RefSeq" id="WP_200267707.1">
    <property type="nucleotide sequence ID" value="NZ_JAENIJ010000004.1"/>
</dbReference>
<dbReference type="AlphaFoldDB" id="A0A934S8T0"/>
<dbReference type="InterPro" id="IPR027828">
    <property type="entry name" value="DUF4465"/>
</dbReference>
<evidence type="ECO:0000256" key="1">
    <source>
        <dbReference type="SAM" id="SignalP"/>
    </source>
</evidence>